<name>A0A9Q0FGU3_9ROSI</name>
<evidence type="ECO:0000256" key="3">
    <source>
        <dbReference type="SAM" id="MobiDB-lite"/>
    </source>
</evidence>
<gene>
    <name evidence="6" type="ORF">Tsubulata_005503</name>
</gene>
<dbReference type="InterPro" id="IPR002413">
    <property type="entry name" value="V5_allergen-like"/>
</dbReference>
<dbReference type="OrthoDB" id="337038at2759"/>
<dbReference type="InterPro" id="IPR001283">
    <property type="entry name" value="CRISP-related"/>
</dbReference>
<dbReference type="AlphaFoldDB" id="A0A9Q0FGU3"/>
<dbReference type="PROSITE" id="PS01010">
    <property type="entry name" value="CRISP_2"/>
    <property type="match status" value="1"/>
</dbReference>
<feature type="signal peptide" evidence="4">
    <location>
        <begin position="1"/>
        <end position="21"/>
    </location>
</feature>
<dbReference type="Pfam" id="PF00188">
    <property type="entry name" value="CAP"/>
    <property type="match status" value="1"/>
</dbReference>
<feature type="compositionally biased region" description="Polar residues" evidence="3">
    <location>
        <begin position="105"/>
        <end position="122"/>
    </location>
</feature>
<feature type="region of interest" description="Disordered" evidence="3">
    <location>
        <begin position="69"/>
        <end position="175"/>
    </location>
</feature>
<dbReference type="SMART" id="SM00198">
    <property type="entry name" value="SCP"/>
    <property type="match status" value="1"/>
</dbReference>
<dbReference type="CDD" id="cd05381">
    <property type="entry name" value="CAP_PR-1"/>
    <property type="match status" value="1"/>
</dbReference>
<feature type="compositionally biased region" description="Basic residues" evidence="3">
    <location>
        <begin position="92"/>
        <end position="102"/>
    </location>
</feature>
<evidence type="ECO:0000256" key="4">
    <source>
        <dbReference type="SAM" id="SignalP"/>
    </source>
</evidence>
<dbReference type="EMBL" id="JAKUCV010005428">
    <property type="protein sequence ID" value="KAJ4831220.1"/>
    <property type="molecule type" value="Genomic_DNA"/>
</dbReference>
<dbReference type="PRINTS" id="PR00838">
    <property type="entry name" value="V5ALLERGEN"/>
</dbReference>
<feature type="compositionally biased region" description="Low complexity" evidence="3">
    <location>
        <begin position="69"/>
        <end position="86"/>
    </location>
</feature>
<organism evidence="6 7">
    <name type="scientific">Turnera subulata</name>
    <dbReference type="NCBI Taxonomy" id="218843"/>
    <lineage>
        <taxon>Eukaryota</taxon>
        <taxon>Viridiplantae</taxon>
        <taxon>Streptophyta</taxon>
        <taxon>Embryophyta</taxon>
        <taxon>Tracheophyta</taxon>
        <taxon>Spermatophyta</taxon>
        <taxon>Magnoliopsida</taxon>
        <taxon>eudicotyledons</taxon>
        <taxon>Gunneridae</taxon>
        <taxon>Pentapetalae</taxon>
        <taxon>rosids</taxon>
        <taxon>fabids</taxon>
        <taxon>Malpighiales</taxon>
        <taxon>Passifloraceae</taxon>
        <taxon>Turnera</taxon>
    </lineage>
</organism>
<keyword evidence="2" id="KW-0568">Pathogenesis-related protein</keyword>
<keyword evidence="4" id="KW-0732">Signal</keyword>
<reference evidence="6" key="2">
    <citation type="journal article" date="2023" name="Plants (Basel)">
        <title>Annotation of the Turnera subulata (Passifloraceae) Draft Genome Reveals the S-Locus Evolved after the Divergence of Turneroideae from Passifloroideae in a Stepwise Manner.</title>
        <authorList>
            <person name="Henning P.M."/>
            <person name="Roalson E.H."/>
            <person name="Mir W."/>
            <person name="McCubbin A.G."/>
            <person name="Shore J.S."/>
        </authorList>
    </citation>
    <scope>NUCLEOTIDE SEQUENCE</scope>
    <source>
        <strain evidence="6">F60SS</strain>
    </source>
</reference>
<evidence type="ECO:0000256" key="1">
    <source>
        <dbReference type="ARBA" id="ARBA00003143"/>
    </source>
</evidence>
<dbReference type="InterPro" id="IPR018244">
    <property type="entry name" value="Allrgn_V5/Tpx1_CS"/>
</dbReference>
<feature type="domain" description="SCP" evidence="5">
    <location>
        <begin position="192"/>
        <end position="324"/>
    </location>
</feature>
<comment type="function">
    <text evidence="1">Probably involved in the defense reaction of plants against pathogens.</text>
</comment>
<proteinExistence type="predicted"/>
<evidence type="ECO:0000259" key="5">
    <source>
        <dbReference type="SMART" id="SM00198"/>
    </source>
</evidence>
<dbReference type="SUPFAM" id="SSF55797">
    <property type="entry name" value="PR-1-like"/>
    <property type="match status" value="1"/>
</dbReference>
<dbReference type="InterPro" id="IPR014044">
    <property type="entry name" value="CAP_dom"/>
</dbReference>
<dbReference type="PROSITE" id="PS01009">
    <property type="entry name" value="CRISP_1"/>
    <property type="match status" value="1"/>
</dbReference>
<evidence type="ECO:0000313" key="6">
    <source>
        <dbReference type="EMBL" id="KAJ4831220.1"/>
    </source>
</evidence>
<dbReference type="PRINTS" id="PR00837">
    <property type="entry name" value="V5TPXLIKE"/>
</dbReference>
<feature type="chain" id="PRO_5040407364" description="SCP domain-containing protein" evidence="4">
    <location>
        <begin position="22"/>
        <end position="341"/>
    </location>
</feature>
<reference evidence="6" key="1">
    <citation type="submission" date="2022-02" db="EMBL/GenBank/DDBJ databases">
        <authorList>
            <person name="Henning P.M."/>
            <person name="McCubbin A.G."/>
            <person name="Shore J.S."/>
        </authorList>
    </citation>
    <scope>NUCLEOTIDE SEQUENCE</scope>
    <source>
        <strain evidence="6">F60SS</strain>
        <tissue evidence="6">Leaves</tissue>
    </source>
</reference>
<dbReference type="GO" id="GO:0005576">
    <property type="term" value="C:extracellular region"/>
    <property type="evidence" value="ECO:0007669"/>
    <property type="project" value="InterPro"/>
</dbReference>
<dbReference type="Gene3D" id="3.40.33.10">
    <property type="entry name" value="CAP"/>
    <property type="match status" value="1"/>
</dbReference>
<dbReference type="Proteomes" id="UP001141552">
    <property type="component" value="Unassembled WGS sequence"/>
</dbReference>
<evidence type="ECO:0000256" key="2">
    <source>
        <dbReference type="ARBA" id="ARBA00023265"/>
    </source>
</evidence>
<sequence length="341" mass="36212">MLQFVILLATISLSSTTVVLADQADQLPFENGIADPTLHTTHALGGMTNNPTLQTPNSGGVGITINNIPTPQGTTPSSGGSSIGTIGDMGRRIRRARRRKGRGGNANTTPQAGIGTTNPAPQTTNPSGSGIGNGNPTAGIGGSGSVTIPTTPPSMGSVPPPANPSSGGFPPIPESRYALVGSEEEYAGKPLPRQYVIAHNKVRAKFDQPPVKWNKTLAKFARRWAYERVNDCRLLHSTNNLYGENLLWVPGGPWTPRDVVAVWGNEYPAYNPKTNECIDNKLCGHYTQVVWQTTTSIGCGHVACKDSKGSLFVCSYHPPGNYYFEGPFGGMFNKSIVPPTD</sequence>
<accession>A0A9Q0FGU3</accession>
<evidence type="ECO:0000313" key="7">
    <source>
        <dbReference type="Proteomes" id="UP001141552"/>
    </source>
</evidence>
<dbReference type="PANTHER" id="PTHR10334">
    <property type="entry name" value="CYSTEINE-RICH SECRETORY PROTEIN-RELATED"/>
    <property type="match status" value="1"/>
</dbReference>
<keyword evidence="7" id="KW-1185">Reference proteome</keyword>
<feature type="compositionally biased region" description="Gly residues" evidence="3">
    <location>
        <begin position="129"/>
        <end position="144"/>
    </location>
</feature>
<dbReference type="FunFam" id="3.40.33.10:FF:000004">
    <property type="entry name" value="CAP, cysteine-rich secretory protein, antigen 5"/>
    <property type="match status" value="1"/>
</dbReference>
<dbReference type="InterPro" id="IPR035940">
    <property type="entry name" value="CAP_sf"/>
</dbReference>
<comment type="caution">
    <text evidence="6">The sequence shown here is derived from an EMBL/GenBank/DDBJ whole genome shotgun (WGS) entry which is preliminary data.</text>
</comment>
<protein>
    <recommendedName>
        <fullName evidence="5">SCP domain-containing protein</fullName>
    </recommendedName>
</protein>
<keyword evidence="2" id="KW-0611">Plant defense</keyword>